<sequence length="306" mass="32011">MPSNDPRPTKNQRRDDARAKALAMREEQERKAKRTRLIAIGGLLAAVLVLGGVIFGIVRQGQANAEAYGDVLFAGGTENTLVPAFSAIDTPDVADAAGGVPVSAAGVGTAGEDDVVVEVYYDFMCPWCGRFDVANAGELDALAADEGVTVVYKSIAFLDGNSQGTFFSTRAANAAAAVAAGAPDSYTAFVTAMFANQPDEGTAGIKDARIAEIALEVGVPQSVVDTFTETVDGTYEVATSEDEKETREGTWRRYAPFVAATTQQAAQDLGGLSTPTVLIDGEKWEGDLYSTGPLTQAVLEAVAAKR</sequence>
<dbReference type="SUPFAM" id="SSF52833">
    <property type="entry name" value="Thioredoxin-like"/>
    <property type="match status" value="1"/>
</dbReference>
<evidence type="ECO:0000256" key="2">
    <source>
        <dbReference type="ARBA" id="ARBA00022729"/>
    </source>
</evidence>
<dbReference type="PANTHER" id="PTHR13887">
    <property type="entry name" value="GLUTATHIONE S-TRANSFERASE KAPPA"/>
    <property type="match status" value="1"/>
</dbReference>
<proteinExistence type="inferred from homology"/>
<keyword evidence="6" id="KW-0472">Membrane</keyword>
<feature type="domain" description="Thioredoxin-like fold" evidence="7">
    <location>
        <begin position="114"/>
        <end position="286"/>
    </location>
</feature>
<dbReference type="InterPro" id="IPR036249">
    <property type="entry name" value="Thioredoxin-like_sf"/>
</dbReference>
<keyword evidence="9" id="KW-1185">Reference proteome</keyword>
<dbReference type="Gene3D" id="3.40.30.10">
    <property type="entry name" value="Glutaredoxin"/>
    <property type="match status" value="1"/>
</dbReference>
<name>A0ABQ4DHN0_9CELL</name>
<keyword evidence="6" id="KW-0812">Transmembrane</keyword>
<gene>
    <name evidence="8" type="ORF">Cph01nite_06150</name>
</gene>
<comment type="similarity">
    <text evidence="1">Belongs to the thioredoxin family. DsbA subfamily.</text>
</comment>
<keyword evidence="5" id="KW-0676">Redox-active center</keyword>
<evidence type="ECO:0000256" key="4">
    <source>
        <dbReference type="ARBA" id="ARBA00023157"/>
    </source>
</evidence>
<dbReference type="Proteomes" id="UP000614741">
    <property type="component" value="Unassembled WGS sequence"/>
</dbReference>
<dbReference type="InterPro" id="IPR012336">
    <property type="entry name" value="Thioredoxin-like_fold"/>
</dbReference>
<reference evidence="8 9" key="1">
    <citation type="submission" date="2021-01" db="EMBL/GenBank/DDBJ databases">
        <title>Whole genome shotgun sequence of Cellulomonas phragmiteti NBRC 110785.</title>
        <authorList>
            <person name="Komaki H."/>
            <person name="Tamura T."/>
        </authorList>
    </citation>
    <scope>NUCLEOTIDE SEQUENCE [LARGE SCALE GENOMIC DNA]</scope>
    <source>
        <strain evidence="8 9">NBRC 110785</strain>
    </source>
</reference>
<accession>A0ABQ4DHN0</accession>
<dbReference type="Pfam" id="PF13462">
    <property type="entry name" value="Thioredoxin_4"/>
    <property type="match status" value="1"/>
</dbReference>
<evidence type="ECO:0000313" key="9">
    <source>
        <dbReference type="Proteomes" id="UP000614741"/>
    </source>
</evidence>
<keyword evidence="2" id="KW-0732">Signal</keyword>
<dbReference type="CDD" id="cd02972">
    <property type="entry name" value="DsbA_family"/>
    <property type="match status" value="1"/>
</dbReference>
<dbReference type="RefSeq" id="WP_203671018.1">
    <property type="nucleotide sequence ID" value="NZ_BONP01000002.1"/>
</dbReference>
<keyword evidence="3" id="KW-0560">Oxidoreductase</keyword>
<evidence type="ECO:0000256" key="5">
    <source>
        <dbReference type="ARBA" id="ARBA00023284"/>
    </source>
</evidence>
<evidence type="ECO:0000259" key="7">
    <source>
        <dbReference type="Pfam" id="PF13462"/>
    </source>
</evidence>
<dbReference type="EMBL" id="BONP01000002">
    <property type="protein sequence ID" value="GIG38853.1"/>
    <property type="molecule type" value="Genomic_DNA"/>
</dbReference>
<organism evidence="8 9">
    <name type="scientific">Cellulomonas phragmiteti</name>
    <dbReference type="NCBI Taxonomy" id="478780"/>
    <lineage>
        <taxon>Bacteria</taxon>
        <taxon>Bacillati</taxon>
        <taxon>Actinomycetota</taxon>
        <taxon>Actinomycetes</taxon>
        <taxon>Micrococcales</taxon>
        <taxon>Cellulomonadaceae</taxon>
        <taxon>Cellulomonas</taxon>
    </lineage>
</organism>
<feature type="transmembrane region" description="Helical" evidence="6">
    <location>
        <begin position="37"/>
        <end position="58"/>
    </location>
</feature>
<evidence type="ECO:0000256" key="6">
    <source>
        <dbReference type="SAM" id="Phobius"/>
    </source>
</evidence>
<keyword evidence="6" id="KW-1133">Transmembrane helix</keyword>
<protein>
    <recommendedName>
        <fullName evidence="7">Thioredoxin-like fold domain-containing protein</fullName>
    </recommendedName>
</protein>
<keyword evidence="4" id="KW-1015">Disulfide bond</keyword>
<comment type="caution">
    <text evidence="8">The sequence shown here is derived from an EMBL/GenBank/DDBJ whole genome shotgun (WGS) entry which is preliminary data.</text>
</comment>
<evidence type="ECO:0000256" key="1">
    <source>
        <dbReference type="ARBA" id="ARBA00005791"/>
    </source>
</evidence>
<dbReference type="PANTHER" id="PTHR13887:SF14">
    <property type="entry name" value="DISULFIDE BOND FORMATION PROTEIN D"/>
    <property type="match status" value="1"/>
</dbReference>
<evidence type="ECO:0000256" key="3">
    <source>
        <dbReference type="ARBA" id="ARBA00023002"/>
    </source>
</evidence>
<evidence type="ECO:0000313" key="8">
    <source>
        <dbReference type="EMBL" id="GIG38853.1"/>
    </source>
</evidence>